<evidence type="ECO:0000313" key="2">
    <source>
        <dbReference type="EMBL" id="GKX30882.1"/>
    </source>
</evidence>
<evidence type="ECO:0000313" key="3">
    <source>
        <dbReference type="Proteomes" id="UP001144256"/>
    </source>
</evidence>
<keyword evidence="3" id="KW-1185">Reference proteome</keyword>
<dbReference type="SUPFAM" id="SSF53335">
    <property type="entry name" value="S-adenosyl-L-methionine-dependent methyltransferases"/>
    <property type="match status" value="1"/>
</dbReference>
<dbReference type="Pfam" id="PF08241">
    <property type="entry name" value="Methyltransf_11"/>
    <property type="match status" value="1"/>
</dbReference>
<dbReference type="RefSeq" id="WP_281817429.1">
    <property type="nucleotide sequence ID" value="NZ_BRLB01000012.1"/>
</dbReference>
<comment type="caution">
    <text evidence="2">The sequence shown here is derived from an EMBL/GenBank/DDBJ whole genome shotgun (WGS) entry which is preliminary data.</text>
</comment>
<accession>A0A9W5YCC6</accession>
<dbReference type="Gene3D" id="3.40.50.150">
    <property type="entry name" value="Vaccinia Virus protein VP39"/>
    <property type="match status" value="1"/>
</dbReference>
<organism evidence="2 3">
    <name type="scientific">Vallitalea longa</name>
    <dbReference type="NCBI Taxonomy" id="2936439"/>
    <lineage>
        <taxon>Bacteria</taxon>
        <taxon>Bacillati</taxon>
        <taxon>Bacillota</taxon>
        <taxon>Clostridia</taxon>
        <taxon>Lachnospirales</taxon>
        <taxon>Vallitaleaceae</taxon>
        <taxon>Vallitalea</taxon>
    </lineage>
</organism>
<dbReference type="EMBL" id="BRLB01000012">
    <property type="protein sequence ID" value="GKX30882.1"/>
    <property type="molecule type" value="Genomic_DNA"/>
</dbReference>
<protein>
    <recommendedName>
        <fullName evidence="1">Methyltransferase type 11 domain-containing protein</fullName>
    </recommendedName>
</protein>
<dbReference type="Proteomes" id="UP001144256">
    <property type="component" value="Unassembled WGS sequence"/>
</dbReference>
<gene>
    <name evidence="2" type="ORF">SH1V18_33620</name>
</gene>
<dbReference type="InterPro" id="IPR029063">
    <property type="entry name" value="SAM-dependent_MTases_sf"/>
</dbReference>
<dbReference type="PANTHER" id="PTHR43591">
    <property type="entry name" value="METHYLTRANSFERASE"/>
    <property type="match status" value="1"/>
</dbReference>
<dbReference type="GO" id="GO:0008757">
    <property type="term" value="F:S-adenosylmethionine-dependent methyltransferase activity"/>
    <property type="evidence" value="ECO:0007669"/>
    <property type="project" value="InterPro"/>
</dbReference>
<dbReference type="AlphaFoldDB" id="A0A9W5YCC6"/>
<name>A0A9W5YCC6_9FIRM</name>
<proteinExistence type="predicted"/>
<dbReference type="InterPro" id="IPR013216">
    <property type="entry name" value="Methyltransf_11"/>
</dbReference>
<dbReference type="CDD" id="cd02440">
    <property type="entry name" value="AdoMet_MTases"/>
    <property type="match status" value="1"/>
</dbReference>
<feature type="domain" description="Methyltransferase type 11" evidence="1">
    <location>
        <begin position="43"/>
        <end position="140"/>
    </location>
</feature>
<reference evidence="2" key="1">
    <citation type="submission" date="2022-06" db="EMBL/GenBank/DDBJ databases">
        <title>Vallitalea longa sp. nov., an anaerobic bacterium isolated from marine sediment.</title>
        <authorList>
            <person name="Hirano S."/>
            <person name="Terahara T."/>
            <person name="Mori K."/>
            <person name="Hamada M."/>
            <person name="Matsumoto R."/>
            <person name="Kobayashi T."/>
        </authorList>
    </citation>
    <scope>NUCLEOTIDE SEQUENCE</scope>
    <source>
        <strain evidence="2">SH18-1</strain>
    </source>
</reference>
<evidence type="ECO:0000259" key="1">
    <source>
        <dbReference type="Pfam" id="PF08241"/>
    </source>
</evidence>
<sequence>MDDFWDKIWEAKSYKDFINYIDLNEEHEWLKYFSKYNVKRVCDIACGFGTYSAILSANNYEVYGSDISKRAIKITKDIMENINLDYKNYKNCNVTNILFNDNMFDAIIAHSVLDHITYEDTKTAIKEFSRITKPNGIIYISFDSVEAEDKAIAHDTLDDGSMIYTEGKRKGMIFRQYTDEEIKRLLSKYEILFFNKDSNDDRNIIYKNNKCFSFSI</sequence>